<reference evidence="15 16" key="1">
    <citation type="journal article" date="2011" name="J. Bacteriol.">
        <title>Draft genome of the psychrotolerant acidophile Acidithiobacillus ferrivorans SS3.</title>
        <authorList>
            <person name="Liljeqvist M."/>
            <person name="Valdes J."/>
            <person name="Holmes D.S."/>
            <person name="Dopson M."/>
        </authorList>
    </citation>
    <scope>NUCLEOTIDE SEQUENCE [LARGE SCALE GENOMIC DNA]</scope>
    <source>
        <strain evidence="15 16">SS3</strain>
    </source>
</reference>
<dbReference type="EC" id="2.7.8.-" evidence="12"/>
<evidence type="ECO:0000256" key="5">
    <source>
        <dbReference type="ARBA" id="ARBA00022692"/>
    </source>
</evidence>
<name>G0JR50_9PROT</name>
<keyword evidence="5 13" id="KW-0812">Transmembrane</keyword>
<keyword evidence="3" id="KW-0444">Lipid biosynthesis</keyword>
<keyword evidence="11" id="KW-1208">Phospholipid metabolism</keyword>
<evidence type="ECO:0000313" key="15">
    <source>
        <dbReference type="EMBL" id="AEM48696.1"/>
    </source>
</evidence>
<dbReference type="PROSITE" id="PS50035">
    <property type="entry name" value="PLD"/>
    <property type="match status" value="2"/>
</dbReference>
<protein>
    <recommendedName>
        <fullName evidence="12">Cardiolipin synthase</fullName>
        <ecNumber evidence="12">2.7.8.-</ecNumber>
    </recommendedName>
</protein>
<comment type="subcellular location">
    <subcellularLocation>
        <location evidence="1">Cell membrane</location>
        <topology evidence="1">Multi-pass membrane protein</topology>
    </subcellularLocation>
</comment>
<dbReference type="STRING" id="743299.Acife_2616"/>
<evidence type="ECO:0000256" key="9">
    <source>
        <dbReference type="ARBA" id="ARBA00023136"/>
    </source>
</evidence>
<dbReference type="InterPro" id="IPR022924">
    <property type="entry name" value="Cardiolipin_synthase"/>
</dbReference>
<organism evidence="15 16">
    <name type="scientific">Acidithiobacillus ferrivorans SS3</name>
    <dbReference type="NCBI Taxonomy" id="743299"/>
    <lineage>
        <taxon>Bacteria</taxon>
        <taxon>Pseudomonadati</taxon>
        <taxon>Pseudomonadota</taxon>
        <taxon>Acidithiobacillia</taxon>
        <taxon>Acidithiobacillales</taxon>
        <taxon>Acidithiobacillaceae</taxon>
        <taxon>Acidithiobacillus</taxon>
    </lineage>
</organism>
<dbReference type="HOGENOM" id="CLU_038053_1_0_6"/>
<dbReference type="eggNOG" id="COG1502">
    <property type="taxonomic scope" value="Bacteria"/>
</dbReference>
<dbReference type="NCBIfam" id="TIGR04265">
    <property type="entry name" value="bac_cardiolipin"/>
    <property type="match status" value="1"/>
</dbReference>
<evidence type="ECO:0000256" key="6">
    <source>
        <dbReference type="ARBA" id="ARBA00022737"/>
    </source>
</evidence>
<keyword evidence="10" id="KW-0594">Phospholipid biosynthesis</keyword>
<evidence type="ECO:0000256" key="10">
    <source>
        <dbReference type="ARBA" id="ARBA00023209"/>
    </source>
</evidence>
<sequence length="476" mass="54061">MPTVILLTYVMASVITSIQVIMNKRNPVTASLWLVTIWLAPYLGSFLYYILGINRVNRKAVSLRKGVDQYRFPILENFQVNESELSRYGISEHLIPLAKSVHRLVEQDLLSGNSIVPLFSGNMTYVAMIDAIDNANRSIVLMTYIFHADGIGDKFITALRQALARGVEIRVLLDGVMAHLTRPSIIKALRTAGIPYALFNSPLLARQFFFFNLRSHRKICVIDGLIGFTGGFNIHRDYWSPNPEQEVFQDTHFRVTGPIVAQLSNVFVNEWLYSSGETLRGEPWFFEEPETQEIGSVLARGIAAGPDERWERLRGAYLTALNVAQQSVRIMSPYFIPDEVLVAAIDDAINRQVAVDIIIPESGSKILLAATMGRINETLQHGARLWLCPSPFNHSKLMTVDNQWLLMGSGNWDERSLRLNYEFNMECYNTAIAEDVNKLFSAHQNAGRQLTYEEYMKRSFYERFLDGCARIFSPFL</sequence>
<dbReference type="Gene3D" id="3.30.870.10">
    <property type="entry name" value="Endonuclease Chain A"/>
    <property type="match status" value="2"/>
</dbReference>
<dbReference type="InterPro" id="IPR027379">
    <property type="entry name" value="CLS_N"/>
</dbReference>
<dbReference type="InterPro" id="IPR001736">
    <property type="entry name" value="PLipase_D/transphosphatidylase"/>
</dbReference>
<dbReference type="SMART" id="SM00155">
    <property type="entry name" value="PLDc"/>
    <property type="match status" value="2"/>
</dbReference>
<evidence type="ECO:0000256" key="11">
    <source>
        <dbReference type="ARBA" id="ARBA00023264"/>
    </source>
</evidence>
<keyword evidence="8" id="KW-0443">Lipid metabolism</keyword>
<evidence type="ECO:0000256" key="3">
    <source>
        <dbReference type="ARBA" id="ARBA00022516"/>
    </source>
</evidence>
<dbReference type="EMBL" id="CP002985">
    <property type="protein sequence ID" value="AEM48696.1"/>
    <property type="molecule type" value="Genomic_DNA"/>
</dbReference>
<gene>
    <name evidence="15" type="ORF">Acife_2616</name>
</gene>
<keyword evidence="7 13" id="KW-1133">Transmembrane helix</keyword>
<keyword evidence="2" id="KW-1003">Cell membrane</keyword>
<evidence type="ECO:0000256" key="8">
    <source>
        <dbReference type="ARBA" id="ARBA00023098"/>
    </source>
</evidence>
<dbReference type="RefSeq" id="WP_014029945.1">
    <property type="nucleotide sequence ID" value="NC_015942.1"/>
</dbReference>
<accession>G0JR50</accession>
<evidence type="ECO:0000256" key="7">
    <source>
        <dbReference type="ARBA" id="ARBA00022989"/>
    </source>
</evidence>
<dbReference type="PANTHER" id="PTHR21248">
    <property type="entry name" value="CARDIOLIPIN SYNTHASE"/>
    <property type="match status" value="1"/>
</dbReference>
<evidence type="ECO:0000256" key="2">
    <source>
        <dbReference type="ARBA" id="ARBA00022475"/>
    </source>
</evidence>
<dbReference type="Pfam" id="PF13091">
    <property type="entry name" value="PLDc_2"/>
    <property type="match status" value="2"/>
</dbReference>
<dbReference type="GO" id="GO:0032049">
    <property type="term" value="P:cardiolipin biosynthetic process"/>
    <property type="evidence" value="ECO:0007669"/>
    <property type="project" value="UniProtKB-UniRule"/>
</dbReference>
<evidence type="ECO:0000259" key="14">
    <source>
        <dbReference type="PROSITE" id="PS50035"/>
    </source>
</evidence>
<dbReference type="GO" id="GO:0005886">
    <property type="term" value="C:plasma membrane"/>
    <property type="evidence" value="ECO:0007669"/>
    <property type="project" value="UniProtKB-SubCell"/>
</dbReference>
<feature type="domain" description="PLD phosphodiesterase" evidence="14">
    <location>
        <begin position="389"/>
        <end position="416"/>
    </location>
</feature>
<keyword evidence="6" id="KW-0677">Repeat</keyword>
<feature type="transmembrane region" description="Helical" evidence="13">
    <location>
        <begin position="6"/>
        <end position="23"/>
    </location>
</feature>
<evidence type="ECO:0000256" key="12">
    <source>
        <dbReference type="NCBIfam" id="TIGR04265"/>
    </source>
</evidence>
<evidence type="ECO:0000256" key="13">
    <source>
        <dbReference type="SAM" id="Phobius"/>
    </source>
</evidence>
<dbReference type="SUPFAM" id="SSF56024">
    <property type="entry name" value="Phospholipase D/nuclease"/>
    <property type="match status" value="2"/>
</dbReference>
<dbReference type="GO" id="GO:0008808">
    <property type="term" value="F:cardiolipin synthase activity"/>
    <property type="evidence" value="ECO:0007669"/>
    <property type="project" value="UniProtKB-UniRule"/>
</dbReference>
<proteinExistence type="predicted"/>
<dbReference type="Pfam" id="PF13396">
    <property type="entry name" value="PLDc_N"/>
    <property type="match status" value="1"/>
</dbReference>
<keyword evidence="9 13" id="KW-0472">Membrane</keyword>
<dbReference type="InterPro" id="IPR025202">
    <property type="entry name" value="PLD-like_dom"/>
</dbReference>
<dbReference type="Proteomes" id="UP000009220">
    <property type="component" value="Chromosome"/>
</dbReference>
<evidence type="ECO:0000313" key="16">
    <source>
        <dbReference type="Proteomes" id="UP000009220"/>
    </source>
</evidence>
<feature type="domain" description="PLD phosphodiesterase" evidence="14">
    <location>
        <begin position="211"/>
        <end position="238"/>
    </location>
</feature>
<feature type="transmembrane region" description="Helical" evidence="13">
    <location>
        <begin position="30"/>
        <end position="51"/>
    </location>
</feature>
<dbReference type="PANTHER" id="PTHR21248:SF22">
    <property type="entry name" value="PHOSPHOLIPASE D"/>
    <property type="match status" value="1"/>
</dbReference>
<dbReference type="KEGG" id="afi:Acife_2616"/>
<evidence type="ECO:0000256" key="4">
    <source>
        <dbReference type="ARBA" id="ARBA00022679"/>
    </source>
</evidence>
<evidence type="ECO:0000256" key="1">
    <source>
        <dbReference type="ARBA" id="ARBA00004651"/>
    </source>
</evidence>
<keyword evidence="4" id="KW-0808">Transferase</keyword>
<dbReference type="AlphaFoldDB" id="G0JR50"/>